<dbReference type="CDD" id="cd03801">
    <property type="entry name" value="GT4_PimA-like"/>
    <property type="match status" value="1"/>
</dbReference>
<evidence type="ECO:0000259" key="1">
    <source>
        <dbReference type="Pfam" id="PF00534"/>
    </source>
</evidence>
<comment type="caution">
    <text evidence="2">The sequence shown here is derived from an EMBL/GenBank/DDBJ whole genome shotgun (WGS) entry which is preliminary data.</text>
</comment>
<dbReference type="InterPro" id="IPR001296">
    <property type="entry name" value="Glyco_trans_1"/>
</dbReference>
<keyword evidence="3" id="KW-1185">Reference proteome</keyword>
<dbReference type="Gene3D" id="3.40.50.2000">
    <property type="entry name" value="Glycogen Phosphorylase B"/>
    <property type="match status" value="2"/>
</dbReference>
<dbReference type="PANTHER" id="PTHR12526:SF630">
    <property type="entry name" value="GLYCOSYLTRANSFERASE"/>
    <property type="match status" value="1"/>
</dbReference>
<evidence type="ECO:0000313" key="2">
    <source>
        <dbReference type="EMBL" id="NBG66128.1"/>
    </source>
</evidence>
<organism evidence="2 3">
    <name type="scientific">Acidiluteibacter ferrifornacis</name>
    <dbReference type="NCBI Taxonomy" id="2692424"/>
    <lineage>
        <taxon>Bacteria</taxon>
        <taxon>Pseudomonadati</taxon>
        <taxon>Bacteroidota</taxon>
        <taxon>Flavobacteriia</taxon>
        <taxon>Flavobacteriales</taxon>
        <taxon>Cryomorphaceae</taxon>
        <taxon>Acidiluteibacter</taxon>
    </lineage>
</organism>
<dbReference type="AlphaFoldDB" id="A0A6N9NHH5"/>
<evidence type="ECO:0000313" key="3">
    <source>
        <dbReference type="Proteomes" id="UP000470771"/>
    </source>
</evidence>
<name>A0A6N9NHH5_9FLAO</name>
<dbReference type="EMBL" id="WWNE01000006">
    <property type="protein sequence ID" value="NBG66128.1"/>
    <property type="molecule type" value="Genomic_DNA"/>
</dbReference>
<reference evidence="2 3" key="1">
    <citation type="submission" date="2019-12" db="EMBL/GenBank/DDBJ databases">
        <authorList>
            <person name="Zhao J."/>
        </authorList>
    </citation>
    <scope>NUCLEOTIDE SEQUENCE [LARGE SCALE GENOMIC DNA]</scope>
    <source>
        <strain evidence="2 3">S-15</strain>
    </source>
</reference>
<gene>
    <name evidence="2" type="ORF">GQN54_08350</name>
</gene>
<accession>A0A6N9NHH5</accession>
<dbReference type="GO" id="GO:0016757">
    <property type="term" value="F:glycosyltransferase activity"/>
    <property type="evidence" value="ECO:0007669"/>
    <property type="project" value="InterPro"/>
</dbReference>
<dbReference type="SUPFAM" id="SSF53756">
    <property type="entry name" value="UDP-Glycosyltransferase/glycogen phosphorylase"/>
    <property type="match status" value="1"/>
</dbReference>
<feature type="domain" description="Glycosyl transferase family 1" evidence="1">
    <location>
        <begin position="176"/>
        <end position="340"/>
    </location>
</feature>
<dbReference type="Pfam" id="PF00534">
    <property type="entry name" value="Glycos_transf_1"/>
    <property type="match status" value="1"/>
</dbReference>
<proteinExistence type="predicted"/>
<dbReference type="RefSeq" id="WP_160633071.1">
    <property type="nucleotide sequence ID" value="NZ_WWNE01000006.1"/>
</dbReference>
<dbReference type="Proteomes" id="UP000470771">
    <property type="component" value="Unassembled WGS sequence"/>
</dbReference>
<keyword evidence="2" id="KW-0808">Transferase</keyword>
<sequence length="365" mass="41270">MDKQKVIIVGKLPPPYIGPAVATNIILNSTLKEEFELLHLNTKVNESIDDFGKGGIWKLFKNIGIYLKLFRLLRSSKADVILIPISQTTLGFLKDSIFILIASLFPIKILLQLRGSNFKNWINSANSMTEKYVRYCMNRTHGMIVLGKNLRHLFEDYYSPRQIYVIPNGCDITIPERNIESTKVQLLYFANFLPSKGIKEIIEALVILKTKGVNTYELTAVGAWDNEVYKKECMSLVDKNQLEVHFYPPMSGDQKWQTFANADVFLFTPNGPEGHPWVIVEALSAGLPIISTNQGAIVESVIHNKNGIILSDSSPNEIAKELELLILNKEQRIEMGKASKVHYDRNFTEAKMVGNISKTIQQILN</sequence>
<protein>
    <submittedName>
        <fullName evidence="2">Glycosyltransferase</fullName>
    </submittedName>
</protein>
<dbReference type="PANTHER" id="PTHR12526">
    <property type="entry name" value="GLYCOSYLTRANSFERASE"/>
    <property type="match status" value="1"/>
</dbReference>